<keyword evidence="1" id="KW-0472">Membrane</keyword>
<keyword evidence="3" id="KW-1185">Reference proteome</keyword>
<dbReference type="STRING" id="228410.NE2100"/>
<evidence type="ECO:0000313" key="2">
    <source>
        <dbReference type="EMBL" id="CAD86011.1"/>
    </source>
</evidence>
<evidence type="ECO:0008006" key="4">
    <source>
        <dbReference type="Google" id="ProtNLM"/>
    </source>
</evidence>
<accession>Q82T31</accession>
<dbReference type="Proteomes" id="UP000001416">
    <property type="component" value="Chromosome"/>
</dbReference>
<feature type="transmembrane region" description="Helical" evidence="1">
    <location>
        <begin position="81"/>
        <end position="101"/>
    </location>
</feature>
<sequence>MLYTYLQRSMHRLRCILNVGRHTEPSEATMDENSQANKHKHLDFIQAAINRMAGNLFLLKGWSITLIAALFALAAKDSNKLYIVIAYFPLFIFWALDGYFLSQERKFRALYDHVRTLDESQIDFSMDTRPFSSDIRNTWAGSASSKTLVVYYAGLAVVMLILMYVVR</sequence>
<keyword evidence="1" id="KW-0812">Transmembrane</keyword>
<evidence type="ECO:0000313" key="3">
    <source>
        <dbReference type="Proteomes" id="UP000001416"/>
    </source>
</evidence>
<gene>
    <name evidence="2" type="ordered locus">NE2100</name>
</gene>
<evidence type="ECO:0000256" key="1">
    <source>
        <dbReference type="SAM" id="Phobius"/>
    </source>
</evidence>
<dbReference type="EMBL" id="AL954747">
    <property type="protein sequence ID" value="CAD86011.1"/>
    <property type="molecule type" value="Genomic_DNA"/>
</dbReference>
<name>Q82T31_NITEU</name>
<dbReference type="eggNOG" id="ENOG50331HP">
    <property type="taxonomic scope" value="Bacteria"/>
</dbReference>
<feature type="transmembrane region" description="Helical" evidence="1">
    <location>
        <begin position="56"/>
        <end position="75"/>
    </location>
</feature>
<keyword evidence="1" id="KW-1133">Transmembrane helix</keyword>
<dbReference type="AlphaFoldDB" id="Q82T31"/>
<dbReference type="KEGG" id="neu:NE2100"/>
<proteinExistence type="predicted"/>
<dbReference type="HOGENOM" id="CLU_131458_1_0_4"/>
<feature type="transmembrane region" description="Helical" evidence="1">
    <location>
        <begin position="148"/>
        <end position="166"/>
    </location>
</feature>
<organism evidence="2 3">
    <name type="scientific">Nitrosomonas europaea (strain ATCC 19718 / CIP 103999 / KCTC 2705 / NBRC 14298)</name>
    <dbReference type="NCBI Taxonomy" id="228410"/>
    <lineage>
        <taxon>Bacteria</taxon>
        <taxon>Pseudomonadati</taxon>
        <taxon>Pseudomonadota</taxon>
        <taxon>Betaproteobacteria</taxon>
        <taxon>Nitrosomonadales</taxon>
        <taxon>Nitrosomonadaceae</taxon>
        <taxon>Nitrosomonas</taxon>
    </lineage>
</organism>
<protein>
    <recommendedName>
        <fullName evidence="4">Transmembrane protein</fullName>
    </recommendedName>
</protein>
<reference evidence="2 3" key="1">
    <citation type="journal article" date="2003" name="J. Bacteriol.">
        <title>Complete genome sequence of the ammonia-oxidizing bacterium and obligate chemolithoautotroph Nitrosomonas europaea.</title>
        <authorList>
            <person name="Chain P."/>
            <person name="Lamerdin J."/>
            <person name="Larimer F."/>
            <person name="Regala W."/>
            <person name="Land M."/>
            <person name="Hauser L."/>
            <person name="Hooper A."/>
            <person name="Klotz M."/>
            <person name="Norton J."/>
            <person name="Sayavedra-Soto L."/>
            <person name="Arciero D."/>
            <person name="Hommes N."/>
            <person name="Whittaker M."/>
            <person name="Arp D."/>
        </authorList>
    </citation>
    <scope>NUCLEOTIDE SEQUENCE [LARGE SCALE GENOMIC DNA]</scope>
    <source>
        <strain evidence="3">ATCC 19718 / CIP 103999 / KCTC 2705 / NBRC 14298</strain>
    </source>
</reference>